<gene>
    <name evidence="5" type="ordered locus">Pcal_0782</name>
</gene>
<evidence type="ECO:0000313" key="5">
    <source>
        <dbReference type="EMBL" id="ABO08208.1"/>
    </source>
</evidence>
<dbReference type="NCBIfam" id="NF040933">
    <property type="entry name" value="ABC_arch_GlcV"/>
    <property type="match status" value="1"/>
</dbReference>
<reference evidence="5" key="1">
    <citation type="submission" date="2007-02" db="EMBL/GenBank/DDBJ databases">
        <title>Complete sequence of Pyrobaculum calidifontis JCM 11548.</title>
        <authorList>
            <consortium name="US DOE Joint Genome Institute"/>
            <person name="Copeland A."/>
            <person name="Lucas S."/>
            <person name="Lapidus A."/>
            <person name="Barry K."/>
            <person name="Glavina del Rio T."/>
            <person name="Dalin E."/>
            <person name="Tice H."/>
            <person name="Pitluck S."/>
            <person name="Chain P."/>
            <person name="Malfatti S."/>
            <person name="Shin M."/>
            <person name="Vergez L."/>
            <person name="Schmutz J."/>
            <person name="Larimer F."/>
            <person name="Land M."/>
            <person name="Hauser L."/>
            <person name="Kyrpides N."/>
            <person name="Mikhailova N."/>
            <person name="Cozen A.E."/>
            <person name="Fitz-Gibbon S.T."/>
            <person name="House C.H."/>
            <person name="Saltikov C."/>
            <person name="Lowe T.M."/>
            <person name="Richardson P."/>
        </authorList>
    </citation>
    <scope>NUCLEOTIDE SEQUENCE [LARGE SCALE GENOMIC DNA]</scope>
    <source>
        <strain evidence="5">JCM 11548</strain>
    </source>
</reference>
<dbReference type="EMBL" id="CP000561">
    <property type="protein sequence ID" value="ABO08208.1"/>
    <property type="molecule type" value="Genomic_DNA"/>
</dbReference>
<dbReference type="Gene3D" id="2.40.50.100">
    <property type="match status" value="1"/>
</dbReference>
<dbReference type="InterPro" id="IPR003439">
    <property type="entry name" value="ABC_transporter-like_ATP-bd"/>
</dbReference>
<dbReference type="InterPro" id="IPR015855">
    <property type="entry name" value="ABC_transpr_MalK-like"/>
</dbReference>
<dbReference type="HOGENOM" id="CLU_000604_1_1_2"/>
<dbReference type="STRING" id="410359.Pcal_0782"/>
<dbReference type="Proteomes" id="UP000001431">
    <property type="component" value="Chromosome"/>
</dbReference>
<dbReference type="InterPro" id="IPR003593">
    <property type="entry name" value="AAA+_ATPase"/>
</dbReference>
<evidence type="ECO:0000256" key="2">
    <source>
        <dbReference type="ARBA" id="ARBA00022741"/>
    </source>
</evidence>
<feature type="domain" description="ABC transporter" evidence="4">
    <location>
        <begin position="4"/>
        <end position="241"/>
    </location>
</feature>
<dbReference type="InterPro" id="IPR012340">
    <property type="entry name" value="NA-bd_OB-fold"/>
</dbReference>
<keyword evidence="3 5" id="KW-0067">ATP-binding</keyword>
<dbReference type="SUPFAM" id="SSF52540">
    <property type="entry name" value="P-loop containing nucleoside triphosphate hydrolases"/>
    <property type="match status" value="1"/>
</dbReference>
<sequence length="356" mass="39526">MVSVLVERLEKVFPPNTYALRDVSVEIRDGEFLVVLGPSGSGKTTFIRCIAGLETPTKGRILFGDEPVVDVEKGVFVPPAKRNVGMVFQNWALYPHMKVFDNIAFPLKIKKLPRHEIQRRVKEVAEALEIAHLLDRYPRQLSGGQQQRVAIARALVKEPQVLLMDEPFSNLDARLRISAREFVKGLQRKLKITTILVTHDQHDAYALADRLMVINNGEVQQIGTTDEVLNNPANLFVAQFFGDPPINVVEGEGRGEYVDLGDLKIPVKAPEGKLQVGIRPTDVYVAEAPLSPNDVALPPARVKLVEYLGFTPIAVVTWGKTELRAVAYGKAAEGGTVKVFLKPEGVKLFRDGKRIR</sequence>
<dbReference type="OrthoDB" id="18368at2157"/>
<keyword evidence="6" id="KW-1185">Reference proteome</keyword>
<evidence type="ECO:0000313" key="6">
    <source>
        <dbReference type="Proteomes" id="UP000001431"/>
    </source>
</evidence>
<dbReference type="RefSeq" id="WP_011849466.1">
    <property type="nucleotide sequence ID" value="NC_009073.1"/>
</dbReference>
<protein>
    <submittedName>
        <fullName evidence="5">Carbohydrate ABC transporter ATP-binding protein, CUT1 family</fullName>
    </submittedName>
</protein>
<dbReference type="InterPro" id="IPR047641">
    <property type="entry name" value="ABC_transpr_MalK/UgpC-like"/>
</dbReference>
<dbReference type="InterPro" id="IPR017871">
    <property type="entry name" value="ABC_transporter-like_CS"/>
</dbReference>
<dbReference type="PANTHER" id="PTHR43875">
    <property type="entry name" value="MALTODEXTRIN IMPORT ATP-BINDING PROTEIN MSMX"/>
    <property type="match status" value="1"/>
</dbReference>
<dbReference type="SUPFAM" id="SSF50331">
    <property type="entry name" value="MOP-like"/>
    <property type="match status" value="1"/>
</dbReference>
<accession>A3MU91</accession>
<organism evidence="5 6">
    <name type="scientific">Pyrobaculum calidifontis (strain DSM 21063 / JCM 11548 / VA1)</name>
    <dbReference type="NCBI Taxonomy" id="410359"/>
    <lineage>
        <taxon>Archaea</taxon>
        <taxon>Thermoproteota</taxon>
        <taxon>Thermoprotei</taxon>
        <taxon>Thermoproteales</taxon>
        <taxon>Thermoproteaceae</taxon>
        <taxon>Pyrobaculum</taxon>
    </lineage>
</organism>
<evidence type="ECO:0000256" key="3">
    <source>
        <dbReference type="ARBA" id="ARBA00022840"/>
    </source>
</evidence>
<dbReference type="PROSITE" id="PS00211">
    <property type="entry name" value="ABC_TRANSPORTER_1"/>
    <property type="match status" value="1"/>
</dbReference>
<dbReference type="InterPro" id="IPR053598">
    <property type="entry name" value="ABC-Glucose_import_ATPase"/>
</dbReference>
<dbReference type="KEGG" id="pcl:Pcal_0782"/>
<dbReference type="Gene3D" id="2.40.50.140">
    <property type="entry name" value="Nucleic acid-binding proteins"/>
    <property type="match status" value="1"/>
</dbReference>
<dbReference type="InterPro" id="IPR008995">
    <property type="entry name" value="Mo/tungstate-bd_C_term_dom"/>
</dbReference>
<keyword evidence="2" id="KW-0547">Nucleotide-binding</keyword>
<dbReference type="Gene3D" id="3.40.50.300">
    <property type="entry name" value="P-loop containing nucleotide triphosphate hydrolases"/>
    <property type="match status" value="1"/>
</dbReference>
<dbReference type="eggNOG" id="arCOG00175">
    <property type="taxonomic scope" value="Archaea"/>
</dbReference>
<dbReference type="CDD" id="cd03301">
    <property type="entry name" value="ABC_MalK_N"/>
    <property type="match status" value="1"/>
</dbReference>
<dbReference type="GO" id="GO:0005524">
    <property type="term" value="F:ATP binding"/>
    <property type="evidence" value="ECO:0007669"/>
    <property type="project" value="UniProtKB-KW"/>
</dbReference>
<dbReference type="GO" id="GO:0055052">
    <property type="term" value="C:ATP-binding cassette (ABC) transporter complex, substrate-binding subunit-containing"/>
    <property type="evidence" value="ECO:0007669"/>
    <property type="project" value="TreeGrafter"/>
</dbReference>
<dbReference type="PROSITE" id="PS50893">
    <property type="entry name" value="ABC_TRANSPORTER_2"/>
    <property type="match status" value="1"/>
</dbReference>
<dbReference type="SMART" id="SM00382">
    <property type="entry name" value="AAA"/>
    <property type="match status" value="1"/>
</dbReference>
<name>A3MU91_PYRCJ</name>
<evidence type="ECO:0000259" key="4">
    <source>
        <dbReference type="PROSITE" id="PS50893"/>
    </source>
</evidence>
<dbReference type="AlphaFoldDB" id="A3MU91"/>
<dbReference type="GO" id="GO:0016887">
    <property type="term" value="F:ATP hydrolysis activity"/>
    <property type="evidence" value="ECO:0007669"/>
    <property type="project" value="InterPro"/>
</dbReference>
<dbReference type="FunFam" id="3.40.50.300:FF:000042">
    <property type="entry name" value="Maltose/maltodextrin ABC transporter, ATP-binding protein"/>
    <property type="match status" value="1"/>
</dbReference>
<dbReference type="PANTHER" id="PTHR43875:SF4">
    <property type="entry name" value="GLUCOSE IMPORT ATP-BINDING PROTEIN GLCV"/>
    <property type="match status" value="1"/>
</dbReference>
<dbReference type="GO" id="GO:0140359">
    <property type="term" value="F:ABC-type transporter activity"/>
    <property type="evidence" value="ECO:0007669"/>
    <property type="project" value="InterPro"/>
</dbReference>
<dbReference type="GeneID" id="4908810"/>
<keyword evidence="1" id="KW-0813">Transport</keyword>
<evidence type="ECO:0000256" key="1">
    <source>
        <dbReference type="ARBA" id="ARBA00022448"/>
    </source>
</evidence>
<dbReference type="Pfam" id="PF00005">
    <property type="entry name" value="ABC_tran"/>
    <property type="match status" value="1"/>
</dbReference>
<proteinExistence type="predicted"/>
<dbReference type="InterPro" id="IPR027417">
    <property type="entry name" value="P-loop_NTPase"/>
</dbReference>
<dbReference type="GO" id="GO:0008643">
    <property type="term" value="P:carbohydrate transport"/>
    <property type="evidence" value="ECO:0007669"/>
    <property type="project" value="InterPro"/>
</dbReference>